<protein>
    <submittedName>
        <fullName evidence="3">Phage Mu protein F like protein</fullName>
    </submittedName>
</protein>
<sequence>MAKVNELLEKMQAFILKAEDDPIEDVPEFPGLEKLGDIIEDYEKAVAKLLRRQRKYFLDEMKSFVSKDGETLAALLVYFQTNLFAADEFTEGMAEESKAFFEMTTDEVATMVMDAVDKDIPYEEASNMTKQWIEEWSEELAALMVLNTNTAIEQVLSNAIDEDLSINQVELRLKDLPEFSRTRARTTAITEMLTAASQGQDEAYRQSPAVSKKRWRHSGKKKNQARDNHVRMDGLEVDTDAEFSIASSSETARYPRDTKLSAKERVRCKCIIQPVVDEDVLGLSVEEREEIRREVMEGK</sequence>
<dbReference type="RefSeq" id="WP_133581980.1">
    <property type="nucleotide sequence ID" value="NZ_SNYJ01000022.1"/>
</dbReference>
<feature type="domain" description="Phage head morphogenesis" evidence="2">
    <location>
        <begin position="151"/>
        <end position="271"/>
    </location>
</feature>
<dbReference type="EMBL" id="SNYJ01000022">
    <property type="protein sequence ID" value="TDQ35272.1"/>
    <property type="molecule type" value="Genomic_DNA"/>
</dbReference>
<reference evidence="3 4" key="1">
    <citation type="submission" date="2019-03" db="EMBL/GenBank/DDBJ databases">
        <title>Genomic Encyclopedia of Type Strains, Phase IV (KMG-IV): sequencing the most valuable type-strain genomes for metagenomic binning, comparative biology and taxonomic classification.</title>
        <authorList>
            <person name="Goeker M."/>
        </authorList>
    </citation>
    <scope>NUCLEOTIDE SEQUENCE [LARGE SCALE GENOMIC DNA]</scope>
    <source>
        <strain evidence="3 4">DSM 28697</strain>
    </source>
</reference>
<evidence type="ECO:0000313" key="4">
    <source>
        <dbReference type="Proteomes" id="UP000295632"/>
    </source>
</evidence>
<gene>
    <name evidence="3" type="ORF">EV213_12259</name>
</gene>
<evidence type="ECO:0000313" key="3">
    <source>
        <dbReference type="EMBL" id="TDQ35272.1"/>
    </source>
</evidence>
<dbReference type="Pfam" id="PF04233">
    <property type="entry name" value="Phage_Mu_F"/>
    <property type="match status" value="1"/>
</dbReference>
<evidence type="ECO:0000259" key="2">
    <source>
        <dbReference type="Pfam" id="PF04233"/>
    </source>
</evidence>
<proteinExistence type="predicted"/>
<comment type="caution">
    <text evidence="3">The sequence shown here is derived from an EMBL/GenBank/DDBJ whole genome shotgun (WGS) entry which is preliminary data.</text>
</comment>
<dbReference type="InterPro" id="IPR006528">
    <property type="entry name" value="Phage_head_morphogenesis_dom"/>
</dbReference>
<name>A0A4R6TRG9_9BACI</name>
<evidence type="ECO:0000256" key="1">
    <source>
        <dbReference type="SAM" id="MobiDB-lite"/>
    </source>
</evidence>
<accession>A0A4R6TRG9</accession>
<dbReference type="OrthoDB" id="2044628at2"/>
<keyword evidence="4" id="KW-1185">Reference proteome</keyword>
<organism evidence="3 4">
    <name type="scientific">Aureibacillus halotolerans</name>
    <dbReference type="NCBI Taxonomy" id="1508390"/>
    <lineage>
        <taxon>Bacteria</taxon>
        <taxon>Bacillati</taxon>
        <taxon>Bacillota</taxon>
        <taxon>Bacilli</taxon>
        <taxon>Bacillales</taxon>
        <taxon>Bacillaceae</taxon>
        <taxon>Aureibacillus</taxon>
    </lineage>
</organism>
<dbReference type="Proteomes" id="UP000295632">
    <property type="component" value="Unassembled WGS sequence"/>
</dbReference>
<feature type="region of interest" description="Disordered" evidence="1">
    <location>
        <begin position="199"/>
        <end position="226"/>
    </location>
</feature>
<dbReference type="AlphaFoldDB" id="A0A4R6TRG9"/>
<feature type="compositionally biased region" description="Basic residues" evidence="1">
    <location>
        <begin position="211"/>
        <end position="223"/>
    </location>
</feature>